<proteinExistence type="predicted"/>
<reference evidence="2 3" key="1">
    <citation type="submission" date="2019-01" db="EMBL/GenBank/DDBJ databases">
        <title>Draft Genome and Complete Hox-Cluster Characterization of the Sterlet Sturgeon (Acipenser ruthenus).</title>
        <authorList>
            <person name="Wei Q."/>
        </authorList>
    </citation>
    <scope>NUCLEOTIDE SEQUENCE [LARGE SCALE GENOMIC DNA]</scope>
    <source>
        <strain evidence="2">WHYD16114868_AA</strain>
        <tissue evidence="2">Blood</tissue>
    </source>
</reference>
<name>A0A662YS92_ACIRT</name>
<evidence type="ECO:0000313" key="2">
    <source>
        <dbReference type="EMBL" id="RXM98751.1"/>
    </source>
</evidence>
<dbReference type="AlphaFoldDB" id="A0A662YS92"/>
<feature type="compositionally biased region" description="Low complexity" evidence="1">
    <location>
        <begin position="1"/>
        <end position="11"/>
    </location>
</feature>
<protein>
    <submittedName>
        <fullName evidence="2">Uncharacterized protein</fullName>
    </submittedName>
</protein>
<evidence type="ECO:0000256" key="1">
    <source>
        <dbReference type="SAM" id="MobiDB-lite"/>
    </source>
</evidence>
<dbReference type="Proteomes" id="UP000289886">
    <property type="component" value="Unassembled WGS sequence"/>
</dbReference>
<keyword evidence="3" id="KW-1185">Reference proteome</keyword>
<feature type="region of interest" description="Disordered" evidence="1">
    <location>
        <begin position="94"/>
        <end position="119"/>
    </location>
</feature>
<feature type="compositionally biased region" description="Low complexity" evidence="1">
    <location>
        <begin position="96"/>
        <end position="119"/>
    </location>
</feature>
<evidence type="ECO:0000313" key="3">
    <source>
        <dbReference type="Proteomes" id="UP000289886"/>
    </source>
</evidence>
<organism evidence="2 3">
    <name type="scientific">Acipenser ruthenus</name>
    <name type="common">Sterlet sturgeon</name>
    <dbReference type="NCBI Taxonomy" id="7906"/>
    <lineage>
        <taxon>Eukaryota</taxon>
        <taxon>Metazoa</taxon>
        <taxon>Chordata</taxon>
        <taxon>Craniata</taxon>
        <taxon>Vertebrata</taxon>
        <taxon>Euteleostomi</taxon>
        <taxon>Actinopterygii</taxon>
        <taxon>Chondrostei</taxon>
        <taxon>Acipenseriformes</taxon>
        <taxon>Acipenseridae</taxon>
        <taxon>Acipenser</taxon>
    </lineage>
</organism>
<feature type="region of interest" description="Disordered" evidence="1">
    <location>
        <begin position="1"/>
        <end position="27"/>
    </location>
</feature>
<sequence length="166" mass="18106">MDAASAFSSASDYPSPPTVAHQTRRRKRAGLLTAQRLNFKDWPTNKLLKVLFDRDMSIPAGLDHNIMFLKLCEAMSAELIFPPPPTARTRAQRLKAAASASSSKAPQMSSISTAASTPATHEEMFEDIKGYLQPLVEAVSDIKARLDMIEERPAAPAVSSPPRSQI</sequence>
<gene>
    <name evidence="2" type="ORF">EOD39_12680</name>
</gene>
<comment type="caution">
    <text evidence="2">The sequence shown here is derived from an EMBL/GenBank/DDBJ whole genome shotgun (WGS) entry which is preliminary data.</text>
</comment>
<dbReference type="EMBL" id="SCEB01000568">
    <property type="protein sequence ID" value="RXM98751.1"/>
    <property type="molecule type" value="Genomic_DNA"/>
</dbReference>
<accession>A0A662YS92</accession>